<gene>
    <name evidence="1" type="ORF">VNO77_04122</name>
</gene>
<name>A0AAN9MVY0_CANGL</name>
<evidence type="ECO:0000313" key="1">
    <source>
        <dbReference type="EMBL" id="KAK7362025.1"/>
    </source>
</evidence>
<dbReference type="EMBL" id="JAYMYQ010000001">
    <property type="protein sequence ID" value="KAK7362025.1"/>
    <property type="molecule type" value="Genomic_DNA"/>
</dbReference>
<organism evidence="1 2">
    <name type="scientific">Canavalia gladiata</name>
    <name type="common">Sword bean</name>
    <name type="synonym">Dolichos gladiatus</name>
    <dbReference type="NCBI Taxonomy" id="3824"/>
    <lineage>
        <taxon>Eukaryota</taxon>
        <taxon>Viridiplantae</taxon>
        <taxon>Streptophyta</taxon>
        <taxon>Embryophyta</taxon>
        <taxon>Tracheophyta</taxon>
        <taxon>Spermatophyta</taxon>
        <taxon>Magnoliopsida</taxon>
        <taxon>eudicotyledons</taxon>
        <taxon>Gunneridae</taxon>
        <taxon>Pentapetalae</taxon>
        <taxon>rosids</taxon>
        <taxon>fabids</taxon>
        <taxon>Fabales</taxon>
        <taxon>Fabaceae</taxon>
        <taxon>Papilionoideae</taxon>
        <taxon>50 kb inversion clade</taxon>
        <taxon>NPAAA clade</taxon>
        <taxon>indigoferoid/millettioid clade</taxon>
        <taxon>Phaseoleae</taxon>
        <taxon>Canavalia</taxon>
    </lineage>
</organism>
<protein>
    <submittedName>
        <fullName evidence="1">Uncharacterized protein</fullName>
    </submittedName>
</protein>
<sequence length="173" mass="19410">MQGPRFLLEPILKLLPLPPIPDRVAREIRFMVGRWRVEVIPHQALMPYAQGVTKDDMELGDGCGDVSFGSGLRAEIDCNNSINDLHASLLNLVCMRYHRPAVKHTRGRLAIPDSHTDLFSESSQSSPPFFSTSQATEYIHLLNPNMGLRPINRKEEREPLCSVLLLPICVSPD</sequence>
<dbReference type="Proteomes" id="UP001367508">
    <property type="component" value="Unassembled WGS sequence"/>
</dbReference>
<keyword evidence="2" id="KW-1185">Reference proteome</keyword>
<proteinExistence type="predicted"/>
<accession>A0AAN9MVY0</accession>
<comment type="caution">
    <text evidence="1">The sequence shown here is derived from an EMBL/GenBank/DDBJ whole genome shotgun (WGS) entry which is preliminary data.</text>
</comment>
<dbReference type="AlphaFoldDB" id="A0AAN9MVY0"/>
<evidence type="ECO:0000313" key="2">
    <source>
        <dbReference type="Proteomes" id="UP001367508"/>
    </source>
</evidence>
<reference evidence="1 2" key="1">
    <citation type="submission" date="2024-01" db="EMBL/GenBank/DDBJ databases">
        <title>The genomes of 5 underutilized Papilionoideae crops provide insights into root nodulation and disease resistanc.</title>
        <authorList>
            <person name="Jiang F."/>
        </authorList>
    </citation>
    <scope>NUCLEOTIDE SEQUENCE [LARGE SCALE GENOMIC DNA]</scope>
    <source>
        <strain evidence="1">LVBAO_FW01</strain>
        <tissue evidence="1">Leaves</tissue>
    </source>
</reference>